<evidence type="ECO:0000313" key="3">
    <source>
        <dbReference type="Proteomes" id="UP000078200"/>
    </source>
</evidence>
<accession>A0A1A9V8K6</accession>
<name>A0A1A9V8K6_GLOAU</name>
<keyword evidence="3" id="KW-1185">Reference proteome</keyword>
<dbReference type="EnsemblMetazoa" id="GAUT029299-RA">
    <property type="protein sequence ID" value="GAUT029299-PA"/>
    <property type="gene ID" value="GAUT029299"/>
</dbReference>
<reference evidence="2" key="1">
    <citation type="submission" date="2020-05" db="UniProtKB">
        <authorList>
            <consortium name="EnsemblMetazoa"/>
        </authorList>
    </citation>
    <scope>IDENTIFICATION</scope>
    <source>
        <strain evidence="2">TTRI</strain>
    </source>
</reference>
<organism evidence="2 3">
    <name type="scientific">Glossina austeni</name>
    <name type="common">Savannah tsetse fly</name>
    <dbReference type="NCBI Taxonomy" id="7395"/>
    <lineage>
        <taxon>Eukaryota</taxon>
        <taxon>Metazoa</taxon>
        <taxon>Ecdysozoa</taxon>
        <taxon>Arthropoda</taxon>
        <taxon>Hexapoda</taxon>
        <taxon>Insecta</taxon>
        <taxon>Pterygota</taxon>
        <taxon>Neoptera</taxon>
        <taxon>Endopterygota</taxon>
        <taxon>Diptera</taxon>
        <taxon>Brachycera</taxon>
        <taxon>Muscomorpha</taxon>
        <taxon>Hippoboscoidea</taxon>
        <taxon>Glossinidae</taxon>
        <taxon>Glossina</taxon>
    </lineage>
</organism>
<proteinExistence type="predicted"/>
<sequence length="215" mass="24614">MQHNLQCHVAILKRCQSSVIYHTQVPESLRRQIRNTKFTRVKRKTIPLGIRKRESNSNAEQANLHREQSNQRCNTRRATSTKYSVDDIELTEHEAPGTGIFRKLESPDKVPFIVANFLQKDIPGLARGSTNEPTTTFHYKLLLNWLSCQHGNFQPVLWTLSYILMILKSSITSIKHPFLQIQNGDRPEWLGVGMRVVPGALSLPSQSLLKGYQKN</sequence>
<dbReference type="AlphaFoldDB" id="A0A1A9V8K6"/>
<dbReference type="VEuPathDB" id="VectorBase:GAUT029299"/>
<evidence type="ECO:0000313" key="2">
    <source>
        <dbReference type="EnsemblMetazoa" id="GAUT029299-PA"/>
    </source>
</evidence>
<protein>
    <submittedName>
        <fullName evidence="2">Uncharacterized protein</fullName>
    </submittedName>
</protein>
<dbReference type="Proteomes" id="UP000078200">
    <property type="component" value="Unassembled WGS sequence"/>
</dbReference>
<evidence type="ECO:0000256" key="1">
    <source>
        <dbReference type="SAM" id="MobiDB-lite"/>
    </source>
</evidence>
<feature type="region of interest" description="Disordered" evidence="1">
    <location>
        <begin position="52"/>
        <end position="78"/>
    </location>
</feature>